<evidence type="ECO:0000256" key="2">
    <source>
        <dbReference type="ARBA" id="ARBA00004477"/>
    </source>
</evidence>
<evidence type="ECO:0000256" key="9">
    <source>
        <dbReference type="ARBA" id="ARBA00023136"/>
    </source>
</evidence>
<gene>
    <name evidence="17" type="ORF">OUZ56_000400</name>
</gene>
<feature type="transmembrane region" description="Helical" evidence="14">
    <location>
        <begin position="364"/>
        <end position="384"/>
    </location>
</feature>
<dbReference type="InterPro" id="IPR056853">
    <property type="entry name" value="AGMP_C"/>
</dbReference>
<evidence type="ECO:0000256" key="6">
    <source>
        <dbReference type="ARBA" id="ARBA00023002"/>
    </source>
</evidence>
<evidence type="ECO:0000256" key="13">
    <source>
        <dbReference type="ARBA" id="ARBA00047556"/>
    </source>
</evidence>
<proteinExistence type="inferred from homology"/>
<evidence type="ECO:0000256" key="12">
    <source>
        <dbReference type="ARBA" id="ARBA00040992"/>
    </source>
</evidence>
<keyword evidence="6" id="KW-0560">Oxidoreductase</keyword>
<evidence type="ECO:0000313" key="17">
    <source>
        <dbReference type="EMBL" id="KAK4018339.1"/>
    </source>
</evidence>
<dbReference type="InterPro" id="IPR006694">
    <property type="entry name" value="Fatty_acid_hydroxylase"/>
</dbReference>
<reference evidence="17 18" key="1">
    <citation type="journal article" date="2023" name="Nucleic Acids Res.">
        <title>The hologenome of Daphnia magna reveals possible DNA methylation and microbiome-mediated evolution of the host genome.</title>
        <authorList>
            <person name="Chaturvedi A."/>
            <person name="Li X."/>
            <person name="Dhandapani V."/>
            <person name="Marshall H."/>
            <person name="Kissane S."/>
            <person name="Cuenca-Cambronero M."/>
            <person name="Asole G."/>
            <person name="Calvet F."/>
            <person name="Ruiz-Romero M."/>
            <person name="Marangio P."/>
            <person name="Guigo R."/>
            <person name="Rago D."/>
            <person name="Mirbahai L."/>
            <person name="Eastwood N."/>
            <person name="Colbourne J.K."/>
            <person name="Zhou J."/>
            <person name="Mallon E."/>
            <person name="Orsini L."/>
        </authorList>
    </citation>
    <scope>NUCLEOTIDE SEQUENCE [LARGE SCALE GENOMIC DNA]</scope>
    <source>
        <strain evidence="17">LRV0_1</strain>
    </source>
</reference>
<keyword evidence="3 14" id="KW-0812">Transmembrane</keyword>
<evidence type="ECO:0000313" key="18">
    <source>
        <dbReference type="Proteomes" id="UP001234178"/>
    </source>
</evidence>
<evidence type="ECO:0000256" key="8">
    <source>
        <dbReference type="ARBA" id="ARBA00023098"/>
    </source>
</evidence>
<dbReference type="Pfam" id="PF24858">
    <property type="entry name" value="AGMP_C"/>
    <property type="match status" value="1"/>
</dbReference>
<comment type="similarity">
    <text evidence="10">Belongs to the sterol desaturase family. TMEM195 subfamily.</text>
</comment>
<dbReference type="PANTHER" id="PTHR21624">
    <property type="entry name" value="STEROL DESATURASE-RELATED PROTEIN"/>
    <property type="match status" value="1"/>
</dbReference>
<feature type="domain" description="Alkylglycerol monooxygenase C-terminal" evidence="16">
    <location>
        <begin position="337"/>
        <end position="405"/>
    </location>
</feature>
<evidence type="ECO:0000259" key="15">
    <source>
        <dbReference type="Pfam" id="PF04116"/>
    </source>
</evidence>
<evidence type="ECO:0000256" key="5">
    <source>
        <dbReference type="ARBA" id="ARBA00022989"/>
    </source>
</evidence>
<evidence type="ECO:0000256" key="1">
    <source>
        <dbReference type="ARBA" id="ARBA00001962"/>
    </source>
</evidence>
<dbReference type="Proteomes" id="UP001234178">
    <property type="component" value="Unassembled WGS sequence"/>
</dbReference>
<feature type="transmembrane region" description="Helical" evidence="14">
    <location>
        <begin position="390"/>
        <end position="412"/>
    </location>
</feature>
<keyword evidence="5 14" id="KW-1133">Transmembrane helix</keyword>
<name>A0ABR0A0C1_9CRUS</name>
<keyword evidence="4" id="KW-0256">Endoplasmic reticulum</keyword>
<organism evidence="17 18">
    <name type="scientific">Daphnia magna</name>
    <dbReference type="NCBI Taxonomy" id="35525"/>
    <lineage>
        <taxon>Eukaryota</taxon>
        <taxon>Metazoa</taxon>
        <taxon>Ecdysozoa</taxon>
        <taxon>Arthropoda</taxon>
        <taxon>Crustacea</taxon>
        <taxon>Branchiopoda</taxon>
        <taxon>Diplostraca</taxon>
        <taxon>Cladocera</taxon>
        <taxon>Anomopoda</taxon>
        <taxon>Daphniidae</taxon>
        <taxon>Daphnia</taxon>
    </lineage>
</organism>
<evidence type="ECO:0000256" key="14">
    <source>
        <dbReference type="SAM" id="Phobius"/>
    </source>
</evidence>
<comment type="cofactor">
    <cofactor evidence="1">
        <name>Fe cation</name>
        <dbReference type="ChEBI" id="CHEBI:24875"/>
    </cofactor>
</comment>
<evidence type="ECO:0000256" key="10">
    <source>
        <dbReference type="ARBA" id="ARBA00038190"/>
    </source>
</evidence>
<comment type="subcellular location">
    <subcellularLocation>
        <location evidence="2">Endoplasmic reticulum membrane</location>
        <topology evidence="2">Multi-pass membrane protein</topology>
    </subcellularLocation>
</comment>
<feature type="domain" description="Fatty acid hydroxylase" evidence="15">
    <location>
        <begin position="117"/>
        <end position="249"/>
    </location>
</feature>
<evidence type="ECO:0000256" key="3">
    <source>
        <dbReference type="ARBA" id="ARBA00022692"/>
    </source>
</evidence>
<dbReference type="InterPro" id="IPR051689">
    <property type="entry name" value="Sterol_desaturase/TMEM195"/>
</dbReference>
<keyword evidence="9 14" id="KW-0472">Membrane</keyword>
<evidence type="ECO:0000256" key="11">
    <source>
        <dbReference type="ARBA" id="ARBA00039026"/>
    </source>
</evidence>
<sequence length="454" mass="53429">MTIDIVSMDTITSGIEGLGHLFYIVNPFKTSFRTTAEVPHYVSRASSWFVAFIIIERILLRKKGKAPPINDSITSMACGLFMEINHIAFRGAQTAAYVYIYENYRLHELPWDSLWTWLACAVGMDLGYYWAHRATHEVNLFWSQHQVHHSSEEYNLTTALRQGVWQGWSTMFYYLPMAFFIPPSQFFVHSQFNLLFQFWIHTEVIDDLGPLEWVLNTPSHHRVHHGSTRYCVDKNYAGVLIIWDRMFGTFEAERRDEPLVYGLIEQVDSFNPFYLEFFYLRKVFEKMQSMSTITDKLKAIFYGPGWVPGSPKLGHYDQLPETIVREKFSHSLTPHDQIYATIHFLLLSEGYRVLVTQYEEYDGWLLYGCCAYIIVSLVSIGLLFNRNSWFPWIEMIRCLVFLAYQLHFKIFLTETIGMNLLMNGIRLFYLYSALQCKIECVRQFRDIMQKDKIK</sequence>
<comment type="caution">
    <text evidence="17">The sequence shown here is derived from an EMBL/GenBank/DDBJ whole genome shotgun (WGS) entry which is preliminary data.</text>
</comment>
<dbReference type="Pfam" id="PF04116">
    <property type="entry name" value="FA_hydroxylase"/>
    <property type="match status" value="1"/>
</dbReference>
<dbReference type="EMBL" id="JAOYFB010000036">
    <property type="protein sequence ID" value="KAK4018339.1"/>
    <property type="molecule type" value="Genomic_DNA"/>
</dbReference>
<evidence type="ECO:0000256" key="4">
    <source>
        <dbReference type="ARBA" id="ARBA00022824"/>
    </source>
</evidence>
<evidence type="ECO:0000259" key="16">
    <source>
        <dbReference type="Pfam" id="PF24858"/>
    </source>
</evidence>
<dbReference type="PANTHER" id="PTHR21624:SF1">
    <property type="entry name" value="ALKYLGLYCEROL MONOOXYGENASE"/>
    <property type="match status" value="1"/>
</dbReference>
<dbReference type="EC" id="1.14.16.5" evidence="11"/>
<keyword evidence="7" id="KW-0408">Iron</keyword>
<evidence type="ECO:0000256" key="7">
    <source>
        <dbReference type="ARBA" id="ARBA00023004"/>
    </source>
</evidence>
<comment type="catalytic activity">
    <reaction evidence="13">
        <text>1-O-(1,2-saturated-alkyl)-sn-glycerol + (6R)-L-erythro-5,6,7,8-tetrahydrobiopterin + O2 = a 1-(1-hydroxyalkyl)-sn-glycerol + (6R)-L-erythro-6,7-dihydrobiopterin + H2O</text>
        <dbReference type="Rhea" id="RHEA:36255"/>
        <dbReference type="ChEBI" id="CHEBI:15377"/>
        <dbReference type="ChEBI" id="CHEBI:15379"/>
        <dbReference type="ChEBI" id="CHEBI:43120"/>
        <dbReference type="ChEBI" id="CHEBI:59560"/>
        <dbReference type="ChEBI" id="CHEBI:73418"/>
        <dbReference type="ChEBI" id="CHEBI:83957"/>
        <dbReference type="EC" id="1.14.16.5"/>
    </reaction>
</comment>
<accession>A0ABR0A0C1</accession>
<keyword evidence="18" id="KW-1185">Reference proteome</keyword>
<protein>
    <recommendedName>
        <fullName evidence="12">Alkylglycerol monooxygenase</fullName>
        <ecNumber evidence="11">1.14.16.5</ecNumber>
    </recommendedName>
</protein>
<keyword evidence="8" id="KW-0443">Lipid metabolism</keyword>